<feature type="domain" description="Serine hydrolase" evidence="2">
    <location>
        <begin position="2"/>
        <end position="214"/>
    </location>
</feature>
<dbReference type="GO" id="GO:0005634">
    <property type="term" value="C:nucleus"/>
    <property type="evidence" value="ECO:0007669"/>
    <property type="project" value="TreeGrafter"/>
</dbReference>
<evidence type="ECO:0000313" key="3">
    <source>
        <dbReference type="EMBL" id="OAA60320.1"/>
    </source>
</evidence>
<reference evidence="3 4" key="1">
    <citation type="journal article" date="2016" name="Genome Biol. Evol.">
        <title>Divergent and convergent evolution of fungal pathogenicity.</title>
        <authorList>
            <person name="Shang Y."/>
            <person name="Xiao G."/>
            <person name="Zheng P."/>
            <person name="Cen K."/>
            <person name="Zhan S."/>
            <person name="Wang C."/>
        </authorList>
    </citation>
    <scope>NUCLEOTIDE SEQUENCE [LARGE SCALE GENOMIC DNA]</scope>
    <source>
        <strain evidence="3 4">RCEF 264</strain>
    </source>
</reference>
<accession>A0A167T8B6</accession>
<keyword evidence="4" id="KW-1185">Reference proteome</keyword>
<dbReference type="InterPro" id="IPR050593">
    <property type="entry name" value="LovG"/>
</dbReference>
<gene>
    <name evidence="3" type="ORF">SPI_05444</name>
</gene>
<sequence length="225" mass="25196">MRFLCIPGAYGSSVKFRIQLAPLVDALTENGTATFHFIEGPCKAYPPKGFENYFGPPPYFRFIEPDDVTEKTADDDILTRVRDFPDCETPEDTMRELMHGGVASSHKSIDNALKYLVEIMEQDGPFDGVIGYSEGATVAATLLLHEQRRFETKKIKPMLKYGIFFGGWPPVDPETHAIILSDVSDTRIEIPTCHILGSLDPYHHGSLALYNMCNIIEEAISTYDL</sequence>
<keyword evidence="1 3" id="KW-0378">Hydrolase</keyword>
<dbReference type="AlphaFoldDB" id="A0A167T8B6"/>
<comment type="caution">
    <text evidence="3">The sequence shown here is derived from an EMBL/GenBank/DDBJ whole genome shotgun (WGS) entry which is preliminary data.</text>
</comment>
<proteinExistence type="predicted"/>
<evidence type="ECO:0000313" key="4">
    <source>
        <dbReference type="Proteomes" id="UP000076874"/>
    </source>
</evidence>
<dbReference type="InterPro" id="IPR005645">
    <property type="entry name" value="FSH-like_dom"/>
</dbReference>
<dbReference type="PANTHER" id="PTHR48070">
    <property type="entry name" value="ESTERASE OVCA2"/>
    <property type="match status" value="1"/>
</dbReference>
<dbReference type="EMBL" id="AZHD01000009">
    <property type="protein sequence ID" value="OAA60320.1"/>
    <property type="molecule type" value="Genomic_DNA"/>
</dbReference>
<dbReference type="SUPFAM" id="SSF53474">
    <property type="entry name" value="alpha/beta-Hydrolases"/>
    <property type="match status" value="1"/>
</dbReference>
<dbReference type="Proteomes" id="UP000076874">
    <property type="component" value="Unassembled WGS sequence"/>
</dbReference>
<dbReference type="PANTHER" id="PTHR48070:SF4">
    <property type="entry name" value="ESTERASE ALNB"/>
    <property type="match status" value="1"/>
</dbReference>
<dbReference type="STRING" id="1081102.A0A167T8B6"/>
<dbReference type="GO" id="GO:0016787">
    <property type="term" value="F:hydrolase activity"/>
    <property type="evidence" value="ECO:0007669"/>
    <property type="project" value="UniProtKB-KW"/>
</dbReference>
<dbReference type="Pfam" id="PF03959">
    <property type="entry name" value="FSH1"/>
    <property type="match status" value="1"/>
</dbReference>
<evidence type="ECO:0000256" key="1">
    <source>
        <dbReference type="ARBA" id="ARBA00022801"/>
    </source>
</evidence>
<name>A0A167T8B6_9HYPO</name>
<evidence type="ECO:0000259" key="2">
    <source>
        <dbReference type="Pfam" id="PF03959"/>
    </source>
</evidence>
<dbReference type="Gene3D" id="3.40.50.1820">
    <property type="entry name" value="alpha/beta hydrolase"/>
    <property type="match status" value="1"/>
</dbReference>
<dbReference type="GO" id="GO:0005737">
    <property type="term" value="C:cytoplasm"/>
    <property type="evidence" value="ECO:0007669"/>
    <property type="project" value="TreeGrafter"/>
</dbReference>
<protein>
    <submittedName>
        <fullName evidence="3">Serine hydrolase FSH</fullName>
    </submittedName>
</protein>
<dbReference type="InterPro" id="IPR029058">
    <property type="entry name" value="AB_hydrolase_fold"/>
</dbReference>
<dbReference type="GO" id="GO:0019748">
    <property type="term" value="P:secondary metabolic process"/>
    <property type="evidence" value="ECO:0007669"/>
    <property type="project" value="TreeGrafter"/>
</dbReference>
<dbReference type="OrthoDB" id="414698at2759"/>
<organism evidence="3 4">
    <name type="scientific">Niveomyces insectorum RCEF 264</name>
    <dbReference type="NCBI Taxonomy" id="1081102"/>
    <lineage>
        <taxon>Eukaryota</taxon>
        <taxon>Fungi</taxon>
        <taxon>Dikarya</taxon>
        <taxon>Ascomycota</taxon>
        <taxon>Pezizomycotina</taxon>
        <taxon>Sordariomycetes</taxon>
        <taxon>Hypocreomycetidae</taxon>
        <taxon>Hypocreales</taxon>
        <taxon>Cordycipitaceae</taxon>
        <taxon>Niveomyces</taxon>
    </lineage>
</organism>